<sequence length="565" mass="61143">MPAPAQVLFTAGGTLFQCTGDKNGHPYYEPLGTENTFTISLQRRDAAPQAAAGRRSSAGDGVTQYVIVVVEDEEVVFEQPIKAELQLSYSTPAASVHWPAMVDGERETIAFRFAAASKAPAAKSAQTRMESFVELYNRCLYSLLAGSDDVDPEDEWFQYLDGTTTHELRNEDSTEAVFELDARQLSMANTGTGNVCAAESMKFNRVLVVKKTNEEASLELQAMPQTQHGFDRTTKETLVVRGVDGTATGTLLENGDTNMLLFGGRRAAVQQLDLSRGTVVQDFEPASMSVKSVAYANHTAADSGAVYTCLARNVAFNIDTRIDPRSCVIVEEGKNPTDYALSSLRADFTCHATSKVGHLAIGDSLGSIRLYTGPPGARKLTGGYFPKSAKTLLETKTPILDIDVSTDGQYIVATSAAYLLFIETKYVDAKEKDTTGFEGRMGKKKPQPIILRPSPEQMTAMAKTGTAGTGRFRSAKFDRIPGSKELYVTASYGDCLFSWSLRSIESSKETGRAAISSHAAVGQTVLSTNANRASQVSFLTDTDVGTVPLFEVNKSVSRAWTWGTK</sequence>
<gene>
    <name evidence="2" type="ORF">NESM_000835400</name>
</gene>
<organism evidence="2 3">
    <name type="scientific">Novymonas esmeraldas</name>
    <dbReference type="NCBI Taxonomy" id="1808958"/>
    <lineage>
        <taxon>Eukaryota</taxon>
        <taxon>Discoba</taxon>
        <taxon>Euglenozoa</taxon>
        <taxon>Kinetoplastea</taxon>
        <taxon>Metakinetoplastina</taxon>
        <taxon>Trypanosomatida</taxon>
        <taxon>Trypanosomatidae</taxon>
        <taxon>Novymonas</taxon>
    </lineage>
</organism>
<dbReference type="PANTHER" id="PTHR31913">
    <property type="entry name" value="VACUOLAR IMPORT AND DEGRADATION PROTEIN 27"/>
    <property type="match status" value="1"/>
</dbReference>
<dbReference type="InterPro" id="IPR040458">
    <property type="entry name" value="Vid27"/>
</dbReference>
<evidence type="ECO:0000313" key="3">
    <source>
        <dbReference type="Proteomes" id="UP001430356"/>
    </source>
</evidence>
<name>A0AAW0EX71_9TRYP</name>
<keyword evidence="3" id="KW-1185">Reference proteome</keyword>
<dbReference type="GO" id="GO:0005634">
    <property type="term" value="C:nucleus"/>
    <property type="evidence" value="ECO:0007669"/>
    <property type="project" value="TreeGrafter"/>
</dbReference>
<dbReference type="SUPFAM" id="SSF50978">
    <property type="entry name" value="WD40 repeat-like"/>
    <property type="match status" value="1"/>
</dbReference>
<dbReference type="GO" id="GO:0005737">
    <property type="term" value="C:cytoplasm"/>
    <property type="evidence" value="ECO:0007669"/>
    <property type="project" value="TreeGrafter"/>
</dbReference>
<dbReference type="InterPro" id="IPR015943">
    <property type="entry name" value="WD40/YVTN_repeat-like_dom_sf"/>
</dbReference>
<evidence type="ECO:0000313" key="2">
    <source>
        <dbReference type="EMBL" id="KAK7198713.1"/>
    </source>
</evidence>
<dbReference type="AlphaFoldDB" id="A0AAW0EX71"/>
<feature type="domain" description="Vacuolar import/degradation Vid27 C-terminal" evidence="1">
    <location>
        <begin position="246"/>
        <end position="509"/>
    </location>
</feature>
<dbReference type="Pfam" id="PF08553">
    <property type="entry name" value="VID27"/>
    <property type="match status" value="1"/>
</dbReference>
<dbReference type="Gene3D" id="2.130.10.10">
    <property type="entry name" value="YVTN repeat-like/Quinoprotein amine dehydrogenase"/>
    <property type="match status" value="1"/>
</dbReference>
<evidence type="ECO:0000259" key="1">
    <source>
        <dbReference type="Pfam" id="PF08553"/>
    </source>
</evidence>
<dbReference type="PANTHER" id="PTHR31913:SF0">
    <property type="entry name" value="VACUOLAR IMPORT AND DEGRADATION PROTEIN 27"/>
    <property type="match status" value="1"/>
</dbReference>
<reference evidence="2 3" key="1">
    <citation type="journal article" date="2021" name="MBio">
        <title>A New Model Trypanosomatid, Novymonas esmeraldas: Genomic Perception of Its 'Candidatus Pandoraea novymonadis' Endosymbiont.</title>
        <authorList>
            <person name="Zakharova A."/>
            <person name="Saura A."/>
            <person name="Butenko A."/>
            <person name="Podesvova L."/>
            <person name="Warmusova S."/>
            <person name="Kostygov A.Y."/>
            <person name="Nenarokova A."/>
            <person name="Lukes J."/>
            <person name="Opperdoes F.R."/>
            <person name="Yurchenko V."/>
        </authorList>
    </citation>
    <scope>NUCLEOTIDE SEQUENCE [LARGE SCALE GENOMIC DNA]</scope>
    <source>
        <strain evidence="2 3">E262AT.01</strain>
    </source>
</reference>
<comment type="caution">
    <text evidence="2">The sequence shown here is derived from an EMBL/GenBank/DDBJ whole genome shotgun (WGS) entry which is preliminary data.</text>
</comment>
<accession>A0AAW0EX71</accession>
<dbReference type="InterPro" id="IPR013863">
    <property type="entry name" value="VID27_C"/>
</dbReference>
<proteinExistence type="predicted"/>
<protein>
    <submittedName>
        <fullName evidence="2">VID27 cytoplasmic protein</fullName>
    </submittedName>
</protein>
<dbReference type="Proteomes" id="UP001430356">
    <property type="component" value="Unassembled WGS sequence"/>
</dbReference>
<dbReference type="EMBL" id="JAECZO010000169">
    <property type="protein sequence ID" value="KAK7198713.1"/>
    <property type="molecule type" value="Genomic_DNA"/>
</dbReference>
<dbReference type="InterPro" id="IPR036322">
    <property type="entry name" value="WD40_repeat_dom_sf"/>
</dbReference>